<reference evidence="3 4" key="1">
    <citation type="journal article" date="2017" name="Nat. Ecol. Evol.">
        <title>Scallop genome provides insights into evolution of bilaterian karyotype and development.</title>
        <authorList>
            <person name="Wang S."/>
            <person name="Zhang J."/>
            <person name="Jiao W."/>
            <person name="Li J."/>
            <person name="Xun X."/>
            <person name="Sun Y."/>
            <person name="Guo X."/>
            <person name="Huan P."/>
            <person name="Dong B."/>
            <person name="Zhang L."/>
            <person name="Hu X."/>
            <person name="Sun X."/>
            <person name="Wang J."/>
            <person name="Zhao C."/>
            <person name="Wang Y."/>
            <person name="Wang D."/>
            <person name="Huang X."/>
            <person name="Wang R."/>
            <person name="Lv J."/>
            <person name="Li Y."/>
            <person name="Zhang Z."/>
            <person name="Liu B."/>
            <person name="Lu W."/>
            <person name="Hui Y."/>
            <person name="Liang J."/>
            <person name="Zhou Z."/>
            <person name="Hou R."/>
            <person name="Li X."/>
            <person name="Liu Y."/>
            <person name="Li H."/>
            <person name="Ning X."/>
            <person name="Lin Y."/>
            <person name="Zhao L."/>
            <person name="Xing Q."/>
            <person name="Dou J."/>
            <person name="Li Y."/>
            <person name="Mao J."/>
            <person name="Guo H."/>
            <person name="Dou H."/>
            <person name="Li T."/>
            <person name="Mu C."/>
            <person name="Jiang W."/>
            <person name="Fu Q."/>
            <person name="Fu X."/>
            <person name="Miao Y."/>
            <person name="Liu J."/>
            <person name="Yu Q."/>
            <person name="Li R."/>
            <person name="Liao H."/>
            <person name="Li X."/>
            <person name="Kong Y."/>
            <person name="Jiang Z."/>
            <person name="Chourrout D."/>
            <person name="Li R."/>
            <person name="Bao Z."/>
        </authorList>
    </citation>
    <scope>NUCLEOTIDE SEQUENCE [LARGE SCALE GENOMIC DNA]</scope>
    <source>
        <strain evidence="3 4">PY_sf001</strain>
    </source>
</reference>
<keyword evidence="4" id="KW-1185">Reference proteome</keyword>
<dbReference type="GO" id="GO:0019005">
    <property type="term" value="C:SCF ubiquitin ligase complex"/>
    <property type="evidence" value="ECO:0007669"/>
    <property type="project" value="TreeGrafter"/>
</dbReference>
<dbReference type="OrthoDB" id="3219396at2759"/>
<name>A0A210PRS0_MIZYE</name>
<accession>A0A210PRS0</accession>
<feature type="domain" description="F-box" evidence="2">
    <location>
        <begin position="63"/>
        <end position="109"/>
    </location>
</feature>
<proteinExistence type="predicted"/>
<dbReference type="SUPFAM" id="SSF81383">
    <property type="entry name" value="F-box domain"/>
    <property type="match status" value="1"/>
</dbReference>
<dbReference type="PANTHER" id="PTHR46731:SF1">
    <property type="entry name" value="F-BOX ONLY PROTEIN 15"/>
    <property type="match status" value="1"/>
</dbReference>
<sequence length="496" mass="56286">MNPHKSVMFNYLSSHKSTPPRSGDQKTRKTPIGTSSNTKRSANLPRHGFHTSSKHSTRTSQRKATIHEIPDEVLLKIFSFFGAQDLILVSQVCQRWRNLANDNSLWKPIFLKYAPKSEAEASGAGNVTSVSQLKTTCIRRCVEQRNKRVFRYLRKKSPYTGITQQRDVEKALIDSCVFWQLAFVDASDNEVCVQSRDLSVHTMAASVRWYDFSAQSLQNTKAIRIYSCNPIFFDTKKGCAVKDSPYQRSLLKTFPLKWSSWVSTNKPVGENDTINIYSLQRGLAIAVWKDGGEVAFICVGFNLHHLVDRCLRGNSVAPFSPPLPPVVTDDIDSAFGLHGYNCTVQLRTMKQQIWDQQFRGLNCHSNKGGGYAQFVLIEPHERQIINKEIVFPWKTEAFKGKVQNACWLDITVIDETGDVFWTVSSLVSSKAARQAGVNTLDFEYCDDESRSINFVDEVGKFHMEFSKTDDQDIYITQALLGLTLKAINTRFRSSYR</sequence>
<dbReference type="InterPro" id="IPR001810">
    <property type="entry name" value="F-box_dom"/>
</dbReference>
<feature type="compositionally biased region" description="Basic residues" evidence="1">
    <location>
        <begin position="47"/>
        <end position="61"/>
    </location>
</feature>
<gene>
    <name evidence="3" type="ORF">KP79_PYT02309</name>
</gene>
<dbReference type="EMBL" id="NEDP02005538">
    <property type="protein sequence ID" value="OWF39190.1"/>
    <property type="molecule type" value="Genomic_DNA"/>
</dbReference>
<feature type="compositionally biased region" description="Polar residues" evidence="1">
    <location>
        <begin position="11"/>
        <end position="20"/>
    </location>
</feature>
<dbReference type="Proteomes" id="UP000242188">
    <property type="component" value="Unassembled WGS sequence"/>
</dbReference>
<dbReference type="InterPro" id="IPR036047">
    <property type="entry name" value="F-box-like_dom_sf"/>
</dbReference>
<dbReference type="PANTHER" id="PTHR46731">
    <property type="entry name" value="F-BOX ONLY PROTEIN 15"/>
    <property type="match status" value="1"/>
</dbReference>
<dbReference type="STRING" id="6573.A0A210PRS0"/>
<evidence type="ECO:0000313" key="3">
    <source>
        <dbReference type="EMBL" id="OWF39190.1"/>
    </source>
</evidence>
<feature type="region of interest" description="Disordered" evidence="1">
    <location>
        <begin position="1"/>
        <end position="64"/>
    </location>
</feature>
<evidence type="ECO:0000313" key="4">
    <source>
        <dbReference type="Proteomes" id="UP000242188"/>
    </source>
</evidence>
<dbReference type="Pfam" id="PF12937">
    <property type="entry name" value="F-box-like"/>
    <property type="match status" value="1"/>
</dbReference>
<feature type="compositionally biased region" description="Polar residues" evidence="1">
    <location>
        <begin position="32"/>
        <end position="41"/>
    </location>
</feature>
<organism evidence="3 4">
    <name type="scientific">Mizuhopecten yessoensis</name>
    <name type="common">Japanese scallop</name>
    <name type="synonym">Patinopecten yessoensis</name>
    <dbReference type="NCBI Taxonomy" id="6573"/>
    <lineage>
        <taxon>Eukaryota</taxon>
        <taxon>Metazoa</taxon>
        <taxon>Spiralia</taxon>
        <taxon>Lophotrochozoa</taxon>
        <taxon>Mollusca</taxon>
        <taxon>Bivalvia</taxon>
        <taxon>Autobranchia</taxon>
        <taxon>Pteriomorphia</taxon>
        <taxon>Pectinida</taxon>
        <taxon>Pectinoidea</taxon>
        <taxon>Pectinidae</taxon>
        <taxon>Mizuhopecten</taxon>
    </lineage>
</organism>
<dbReference type="AlphaFoldDB" id="A0A210PRS0"/>
<dbReference type="SMART" id="SM00256">
    <property type="entry name" value="FBOX"/>
    <property type="match status" value="1"/>
</dbReference>
<protein>
    <submittedName>
        <fullName evidence="3">F-box only protein 15</fullName>
    </submittedName>
</protein>
<evidence type="ECO:0000256" key="1">
    <source>
        <dbReference type="SAM" id="MobiDB-lite"/>
    </source>
</evidence>
<evidence type="ECO:0000259" key="2">
    <source>
        <dbReference type="PROSITE" id="PS50181"/>
    </source>
</evidence>
<comment type="caution">
    <text evidence="3">The sequence shown here is derived from an EMBL/GenBank/DDBJ whole genome shotgun (WGS) entry which is preliminary data.</text>
</comment>
<dbReference type="PROSITE" id="PS50181">
    <property type="entry name" value="FBOX"/>
    <property type="match status" value="1"/>
</dbReference>
<dbReference type="Gene3D" id="1.20.1280.50">
    <property type="match status" value="1"/>
</dbReference>